<evidence type="ECO:0000256" key="8">
    <source>
        <dbReference type="SAM" id="MobiDB-lite"/>
    </source>
</evidence>
<organism evidence="12 13">
    <name type="scientific">Cupriavidus campinensis</name>
    <dbReference type="NCBI Taxonomy" id="151783"/>
    <lineage>
        <taxon>Bacteria</taxon>
        <taxon>Pseudomonadati</taxon>
        <taxon>Pseudomonadota</taxon>
        <taxon>Betaproteobacteria</taxon>
        <taxon>Burkholderiales</taxon>
        <taxon>Burkholderiaceae</taxon>
        <taxon>Cupriavidus</taxon>
    </lineage>
</organism>
<dbReference type="SUPFAM" id="SSF53649">
    <property type="entry name" value="Alkaline phosphatase-like"/>
    <property type="match status" value="1"/>
</dbReference>
<dbReference type="NCBIfam" id="NF028537">
    <property type="entry name" value="P_eth_NH2_trans"/>
    <property type="match status" value="1"/>
</dbReference>
<dbReference type="PANTHER" id="PTHR30443:SF0">
    <property type="entry name" value="PHOSPHOETHANOLAMINE TRANSFERASE EPTA"/>
    <property type="match status" value="1"/>
</dbReference>
<dbReference type="Proteomes" id="UP000318943">
    <property type="component" value="Unassembled WGS sequence"/>
</dbReference>
<comment type="caution">
    <text evidence="12">The sequence shown here is derived from an EMBL/GenBank/DDBJ whole genome shotgun (WGS) entry which is preliminary data.</text>
</comment>
<keyword evidence="2" id="KW-1003">Cell membrane</keyword>
<name>A0ABY3EJM6_9BURK</name>
<feature type="domain" description="Phosphoethanolamine transferase N-terminal" evidence="11">
    <location>
        <begin position="93"/>
        <end position="240"/>
    </location>
</feature>
<feature type="transmembrane region" description="Helical" evidence="9">
    <location>
        <begin position="82"/>
        <end position="100"/>
    </location>
</feature>
<keyword evidence="5 9" id="KW-0812">Transmembrane</keyword>
<protein>
    <submittedName>
        <fullName evidence="12">Phosphoethanolamine--lipid A transferase</fullName>
    </submittedName>
</protein>
<keyword evidence="6 9" id="KW-1133">Transmembrane helix</keyword>
<gene>
    <name evidence="12" type="ORF">FGG12_19885</name>
</gene>
<evidence type="ECO:0000256" key="6">
    <source>
        <dbReference type="ARBA" id="ARBA00022989"/>
    </source>
</evidence>
<evidence type="ECO:0000313" key="13">
    <source>
        <dbReference type="Proteomes" id="UP000318943"/>
    </source>
</evidence>
<dbReference type="GO" id="GO:0016740">
    <property type="term" value="F:transferase activity"/>
    <property type="evidence" value="ECO:0007669"/>
    <property type="project" value="UniProtKB-KW"/>
</dbReference>
<proteinExistence type="predicted"/>
<evidence type="ECO:0000256" key="1">
    <source>
        <dbReference type="ARBA" id="ARBA00004429"/>
    </source>
</evidence>
<dbReference type="Gene3D" id="3.40.720.10">
    <property type="entry name" value="Alkaline Phosphatase, subunit A"/>
    <property type="match status" value="1"/>
</dbReference>
<evidence type="ECO:0000256" key="5">
    <source>
        <dbReference type="ARBA" id="ARBA00022692"/>
    </source>
</evidence>
<dbReference type="InterPro" id="IPR012549">
    <property type="entry name" value="EptA-like_N"/>
</dbReference>
<keyword evidence="3" id="KW-0997">Cell inner membrane</keyword>
<reference evidence="12 13" key="1">
    <citation type="submission" date="2019-05" db="EMBL/GenBank/DDBJ databases">
        <title>Whole genome sequence analysis of Cupriavidus campinensis S14E4C strain.</title>
        <authorList>
            <person name="Abbaszade G."/>
            <person name="Szabo A."/>
            <person name="Toumi M."/>
            <person name="Toth E."/>
        </authorList>
    </citation>
    <scope>NUCLEOTIDE SEQUENCE [LARGE SCALE GENOMIC DNA]</scope>
    <source>
        <strain evidence="12 13">S14E4C</strain>
    </source>
</reference>
<dbReference type="PANTHER" id="PTHR30443">
    <property type="entry name" value="INNER MEMBRANE PROTEIN"/>
    <property type="match status" value="1"/>
</dbReference>
<evidence type="ECO:0000256" key="9">
    <source>
        <dbReference type="SAM" id="Phobius"/>
    </source>
</evidence>
<feature type="transmembrane region" description="Helical" evidence="9">
    <location>
        <begin position="112"/>
        <end position="133"/>
    </location>
</feature>
<evidence type="ECO:0000259" key="10">
    <source>
        <dbReference type="Pfam" id="PF00884"/>
    </source>
</evidence>
<evidence type="ECO:0000256" key="2">
    <source>
        <dbReference type="ARBA" id="ARBA00022475"/>
    </source>
</evidence>
<accession>A0ABY3EJM6</accession>
<dbReference type="InterPro" id="IPR000917">
    <property type="entry name" value="Sulfatase_N"/>
</dbReference>
<dbReference type="InterPro" id="IPR058130">
    <property type="entry name" value="PEA_transf_C"/>
</dbReference>
<comment type="subcellular location">
    <subcellularLocation>
        <location evidence="1">Cell inner membrane</location>
        <topology evidence="1">Multi-pass membrane protein</topology>
    </subcellularLocation>
</comment>
<sequence length="579" mass="63734">MPGLSPHAPMLEPNLNRSRRDPPSPDTPPSGARANWVGRPWRLEVGVETLLLGCCLYFVLVLNGPFWRALFAERPLSGLRDLGYGVAVGTALVTAHFVLLAPFMNRWTAKPLLTILVVVAAGASYFMGQYGIYLDPGMARNVLRTDVAEARELLTLRMMGSIALLALPPLLLLPWVTLRQRSLTRSVGLRVVAMLVAVVVGVGTLSLVFKDFAAQMRNHKEIRYLLAPVNVVYAFSGALARDASIANRPRQPVGTDARLGASWGEHNKPLLFVMVVGETARAANWGLSGRSPHDTTPNLAQRAVINFAQVTSCGTNTEVSLPCMFSSQGRRNYDEDAIKASESLLHVIGRAGLKVGWADNQSGCKGVCAGLPTWQPDPQAMSALCDRDRCLDEVLLAGAEALRHQLPGSLVVVLHQLGNHGPAYYRRYPARFAQFGPTCDTDDLSRCTPEQIRNAYDNALLYTDHMLARTIDWLQQLEARYDTAMIYVSDHGESLGERGLFLHGMPYAIAPREQTDVPMVMWFSASFAHRMRLDVSCLRARAREPATHDHLFSTVLGLLDIRTQTRDATMDLSARCRNG</sequence>
<feature type="transmembrane region" description="Helical" evidence="9">
    <location>
        <begin position="154"/>
        <end position="175"/>
    </location>
</feature>
<dbReference type="InterPro" id="IPR040423">
    <property type="entry name" value="PEA_transferase"/>
</dbReference>
<feature type="region of interest" description="Disordered" evidence="8">
    <location>
        <begin position="1"/>
        <end position="33"/>
    </location>
</feature>
<dbReference type="Pfam" id="PF00884">
    <property type="entry name" value="Sulfatase"/>
    <property type="match status" value="1"/>
</dbReference>
<evidence type="ECO:0000256" key="7">
    <source>
        <dbReference type="ARBA" id="ARBA00023136"/>
    </source>
</evidence>
<dbReference type="InterPro" id="IPR017850">
    <property type="entry name" value="Alkaline_phosphatase_core_sf"/>
</dbReference>
<evidence type="ECO:0000259" key="11">
    <source>
        <dbReference type="Pfam" id="PF08019"/>
    </source>
</evidence>
<dbReference type="Pfam" id="PF08019">
    <property type="entry name" value="EptA_B_N"/>
    <property type="match status" value="1"/>
</dbReference>
<feature type="transmembrane region" description="Helical" evidence="9">
    <location>
        <begin position="50"/>
        <end position="70"/>
    </location>
</feature>
<evidence type="ECO:0000256" key="3">
    <source>
        <dbReference type="ARBA" id="ARBA00022519"/>
    </source>
</evidence>
<feature type="transmembrane region" description="Helical" evidence="9">
    <location>
        <begin position="187"/>
        <end position="209"/>
    </location>
</feature>
<keyword evidence="4 12" id="KW-0808">Transferase</keyword>
<dbReference type="EMBL" id="VCIZ01000012">
    <property type="protein sequence ID" value="TSP11131.1"/>
    <property type="molecule type" value="Genomic_DNA"/>
</dbReference>
<keyword evidence="13" id="KW-1185">Reference proteome</keyword>
<feature type="domain" description="Sulfatase N-terminal" evidence="10">
    <location>
        <begin position="272"/>
        <end position="561"/>
    </location>
</feature>
<evidence type="ECO:0000256" key="4">
    <source>
        <dbReference type="ARBA" id="ARBA00022679"/>
    </source>
</evidence>
<dbReference type="CDD" id="cd16017">
    <property type="entry name" value="LptA"/>
    <property type="match status" value="1"/>
</dbReference>
<keyword evidence="7 9" id="KW-0472">Membrane</keyword>
<evidence type="ECO:0000313" key="12">
    <source>
        <dbReference type="EMBL" id="TSP11131.1"/>
    </source>
</evidence>